<dbReference type="STRING" id="394.NGR_c36510"/>
<keyword evidence="2" id="KW-1185">Reference proteome</keyword>
<evidence type="ECO:0000313" key="1">
    <source>
        <dbReference type="EMBL" id="ACP27372.1"/>
    </source>
</evidence>
<gene>
    <name evidence="1" type="ordered locus">NGR_c36510</name>
</gene>
<dbReference type="RefSeq" id="WP_012710116.1">
    <property type="nucleotide sequence ID" value="NC_012587.1"/>
</dbReference>
<dbReference type="EMBL" id="CP001389">
    <property type="protein sequence ID" value="ACP27372.1"/>
    <property type="molecule type" value="Genomic_DNA"/>
</dbReference>
<dbReference type="InterPro" id="IPR021388">
    <property type="entry name" value="DUF3024"/>
</dbReference>
<dbReference type="OrthoDB" id="7304784at2"/>
<protein>
    <submittedName>
        <fullName evidence="1">Uncharacterized protein</fullName>
    </submittedName>
</protein>
<organism evidence="1 2">
    <name type="scientific">Sinorhizobium fredii (strain NBRC 101917 / NGR234)</name>
    <dbReference type="NCBI Taxonomy" id="394"/>
    <lineage>
        <taxon>Bacteria</taxon>
        <taxon>Pseudomonadati</taxon>
        <taxon>Pseudomonadota</taxon>
        <taxon>Alphaproteobacteria</taxon>
        <taxon>Hyphomicrobiales</taxon>
        <taxon>Rhizobiaceae</taxon>
        <taxon>Sinorhizobium/Ensifer group</taxon>
        <taxon>Sinorhizobium</taxon>
    </lineage>
</organism>
<dbReference type="Pfam" id="PF11225">
    <property type="entry name" value="DUF3024"/>
    <property type="match status" value="1"/>
</dbReference>
<proteinExistence type="predicted"/>
<reference evidence="1 2" key="1">
    <citation type="journal article" date="2009" name="Appl. Environ. Microbiol.">
        <title>Rhizobium sp. strain NGR234 possesses a remarkable number of secretion systems.</title>
        <authorList>
            <person name="Schmeisser C."/>
            <person name="Liesegang H."/>
            <person name="Krysciak D."/>
            <person name="Bakkou N."/>
            <person name="Le Quere A."/>
            <person name="Wollherr A."/>
            <person name="Heinemeyer I."/>
            <person name="Morgenstern B."/>
            <person name="Pommerening-Roeser A."/>
            <person name="Flores M."/>
            <person name="Palacios R."/>
            <person name="Brenner S."/>
            <person name="Gottschalk G."/>
            <person name="Schmitz R.A."/>
            <person name="Broughton W.J."/>
            <person name="Perret X."/>
            <person name="Strittmatter A.W."/>
            <person name="Streit W.R."/>
        </authorList>
    </citation>
    <scope>NUCLEOTIDE SEQUENCE [LARGE SCALE GENOMIC DNA]</scope>
    <source>
        <strain evidence="2">NBRC 101917 / NGR234</strain>
    </source>
</reference>
<dbReference type="eggNOG" id="ENOG5032RNN">
    <property type="taxonomic scope" value="Bacteria"/>
</dbReference>
<name>C3MCS4_SINFN</name>
<dbReference type="AlphaFoldDB" id="C3MCS4"/>
<dbReference type="PATRIC" id="fig|394.7.peg.6503"/>
<sequence>MARGEWRWVKALDPKEKAAVAATCERFIAEKLKPRFLPNIRPTQFNYPVDIFGKWRAGKYSFITRYRSGFADNAGQEFDMAFTRLNHLEECVAETRFDVMWFRHTGRWWRLYSGVTLEEALHLIETEELLQPI</sequence>
<dbReference type="KEGG" id="rhi:NGR_c36510"/>
<dbReference type="Proteomes" id="UP000001054">
    <property type="component" value="Chromosome"/>
</dbReference>
<accession>C3MCS4</accession>
<evidence type="ECO:0000313" key="2">
    <source>
        <dbReference type="Proteomes" id="UP000001054"/>
    </source>
</evidence>
<dbReference type="HOGENOM" id="CLU_153200_0_0_5"/>